<dbReference type="AlphaFoldDB" id="A0A2S4KVL6"/>
<feature type="compositionally biased region" description="Polar residues" evidence="10">
    <location>
        <begin position="542"/>
        <end position="561"/>
    </location>
</feature>
<sequence>MVRTPQWPGLGRLLTVSLLLTTTPLAVAYNLDPNSTGRMPQPVVMWDILANSPMPQSPSQPLPSRWQKICSPSTMATNPAALQASCQTLITVCTTSTHSAARLEGWEAGAMMGALVDYWHYTKDDSYVDLTTQGLLYQVGDTNDYMPRNQTLTEGNDDQGFWALAVMSAAENRFPNPPADKPQWLALAQAVFNTQAARWDTEHCGGGLRWQIFKWNNGFDYKNSISQGCFFALGARLALYTGNNSYADWAEKTWDWMVGVDFIDEYWRVLDGAHIGPNCTDITPYQFTYNAGTFILGAAAMYNHTEDHKWKDRLDKLLDATKVFFTGPDSNIMTEVACEPVDRCNLDQQSFKAYLSRWLAAITKWAPHTYDYVMPYLRASAVAAAKQCVGGKNGRMCGLKWSQDKYDNSTGVGQQMAAMEVTLSCIIKNRAAPVTHDTGGTSKGSPGSGGEDIGRDQPNGPSYKEITAGDRAGAAILTAFVICSMIAGIIWIFIDETSDKTPMQQFRGFHSSATASITAFAAGGWAAAVLHRMKGNPEFNEKTGSAVGSASEPSSRASGDNNPAIEEAPVKIGHVRNQTEGNHQRRLSSMPLGWPHNPTLRGSTVMEPGQERAPSTQDLDGPRQSDSEARHSSASVSSESMPERRERAE</sequence>
<comment type="catalytic activity">
    <reaction evidence="1">
        <text>Random hydrolysis of (1-&gt;6)-alpha-D-mannosidic linkages in unbranched (1-&gt;6)-mannans.</text>
        <dbReference type="EC" id="3.2.1.101"/>
    </reaction>
</comment>
<feature type="transmembrane region" description="Helical" evidence="11">
    <location>
        <begin position="472"/>
        <end position="494"/>
    </location>
</feature>
<gene>
    <name evidence="13" type="ORF">TPAR_05560</name>
</gene>
<dbReference type="OrthoDB" id="4187847at2759"/>
<keyword evidence="11" id="KW-0812">Transmembrane</keyword>
<dbReference type="SUPFAM" id="SSF48208">
    <property type="entry name" value="Six-hairpin glycosidases"/>
    <property type="match status" value="1"/>
</dbReference>
<keyword evidence="5 12" id="KW-0732">Signal</keyword>
<accession>A0A2S4KVL6</accession>
<dbReference type="InterPro" id="IPR005198">
    <property type="entry name" value="Glyco_hydro_76"/>
</dbReference>
<keyword evidence="7 11" id="KW-0472">Membrane</keyword>
<dbReference type="PANTHER" id="PTHR12145:SF36">
    <property type="entry name" value="MANNAN ENDO-1,6-ALPHA-MANNOSIDASE DCW1"/>
    <property type="match status" value="1"/>
</dbReference>
<evidence type="ECO:0000256" key="10">
    <source>
        <dbReference type="SAM" id="MobiDB-lite"/>
    </source>
</evidence>
<dbReference type="GO" id="GO:0008496">
    <property type="term" value="F:mannan endo-1,6-alpha-mannosidase activity"/>
    <property type="evidence" value="ECO:0007669"/>
    <property type="project" value="UniProtKB-EC"/>
</dbReference>
<keyword evidence="8" id="KW-0325">Glycoprotein</keyword>
<evidence type="ECO:0000256" key="1">
    <source>
        <dbReference type="ARBA" id="ARBA00001452"/>
    </source>
</evidence>
<evidence type="ECO:0000256" key="6">
    <source>
        <dbReference type="ARBA" id="ARBA00022801"/>
    </source>
</evidence>
<dbReference type="GO" id="GO:0016052">
    <property type="term" value="P:carbohydrate catabolic process"/>
    <property type="evidence" value="ECO:0007669"/>
    <property type="project" value="InterPro"/>
</dbReference>
<keyword evidence="14" id="KW-1185">Reference proteome</keyword>
<feature type="region of interest" description="Disordered" evidence="10">
    <location>
        <begin position="539"/>
        <end position="649"/>
    </location>
</feature>
<evidence type="ECO:0000313" key="14">
    <source>
        <dbReference type="Proteomes" id="UP000237481"/>
    </source>
</evidence>
<comment type="similarity">
    <text evidence="3">Belongs to the glycosyl hydrolase 76 family.</text>
</comment>
<comment type="caution">
    <text evidence="13">The sequence shown here is derived from an EMBL/GenBank/DDBJ whole genome shotgun (WGS) entry which is preliminary data.</text>
</comment>
<keyword evidence="6" id="KW-0378">Hydrolase</keyword>
<name>A0A2S4KVL6_9HYPO</name>
<feature type="chain" id="PRO_5015459441" description="mannan endo-1,6-alpha-mannosidase" evidence="12">
    <location>
        <begin position="29"/>
        <end position="649"/>
    </location>
</feature>
<dbReference type="Proteomes" id="UP000237481">
    <property type="component" value="Unassembled WGS sequence"/>
</dbReference>
<feature type="signal peptide" evidence="12">
    <location>
        <begin position="1"/>
        <end position="28"/>
    </location>
</feature>
<evidence type="ECO:0000256" key="7">
    <source>
        <dbReference type="ARBA" id="ARBA00023136"/>
    </source>
</evidence>
<dbReference type="PANTHER" id="PTHR12145">
    <property type="entry name" value="MANNAN ENDO-1,6-ALPHA-MANNOSIDASE DCW1"/>
    <property type="match status" value="1"/>
</dbReference>
<dbReference type="EMBL" id="PKSG01000560">
    <property type="protein sequence ID" value="POR34236.1"/>
    <property type="molecule type" value="Genomic_DNA"/>
</dbReference>
<reference evidence="13 14" key="1">
    <citation type="submission" date="2018-01" db="EMBL/GenBank/DDBJ databases">
        <title>Harnessing the power of phylogenomics to disentangle the directionality and signatures of interkingdom host jumping in the parasitic fungal genus Tolypocladium.</title>
        <authorList>
            <person name="Quandt C.A."/>
            <person name="Patterson W."/>
            <person name="Spatafora J.W."/>
        </authorList>
    </citation>
    <scope>NUCLEOTIDE SEQUENCE [LARGE SCALE GENOMIC DNA]</scope>
    <source>
        <strain evidence="13 14">NRBC 100945</strain>
    </source>
</reference>
<feature type="compositionally biased region" description="Basic and acidic residues" evidence="10">
    <location>
        <begin position="620"/>
        <end position="631"/>
    </location>
</feature>
<evidence type="ECO:0000313" key="13">
    <source>
        <dbReference type="EMBL" id="POR34236.1"/>
    </source>
</evidence>
<evidence type="ECO:0000256" key="8">
    <source>
        <dbReference type="ARBA" id="ARBA00023180"/>
    </source>
</evidence>
<dbReference type="GO" id="GO:0012505">
    <property type="term" value="C:endomembrane system"/>
    <property type="evidence" value="ECO:0007669"/>
    <property type="project" value="UniProtKB-SubCell"/>
</dbReference>
<evidence type="ECO:0000256" key="9">
    <source>
        <dbReference type="ARBA" id="ARBA00023295"/>
    </source>
</evidence>
<dbReference type="GO" id="GO:0009272">
    <property type="term" value="P:fungal-type cell wall biogenesis"/>
    <property type="evidence" value="ECO:0007669"/>
    <property type="project" value="TreeGrafter"/>
</dbReference>
<dbReference type="InterPro" id="IPR008928">
    <property type="entry name" value="6-hairpin_glycosidase_sf"/>
</dbReference>
<dbReference type="EC" id="3.2.1.101" evidence="4"/>
<evidence type="ECO:0000256" key="12">
    <source>
        <dbReference type="SAM" id="SignalP"/>
    </source>
</evidence>
<evidence type="ECO:0000256" key="2">
    <source>
        <dbReference type="ARBA" id="ARBA00004308"/>
    </source>
</evidence>
<dbReference type="Gene3D" id="1.50.10.20">
    <property type="match status" value="1"/>
</dbReference>
<dbReference type="Pfam" id="PF03663">
    <property type="entry name" value="Glyco_hydro_76"/>
    <property type="match status" value="1"/>
</dbReference>
<keyword evidence="9" id="KW-0326">Glycosidase</keyword>
<evidence type="ECO:0000256" key="5">
    <source>
        <dbReference type="ARBA" id="ARBA00022729"/>
    </source>
</evidence>
<dbReference type="STRING" id="94208.A0A2S4KVL6"/>
<proteinExistence type="inferred from homology"/>
<evidence type="ECO:0000256" key="11">
    <source>
        <dbReference type="SAM" id="Phobius"/>
    </source>
</evidence>
<evidence type="ECO:0000256" key="3">
    <source>
        <dbReference type="ARBA" id="ARBA00009699"/>
    </source>
</evidence>
<protein>
    <recommendedName>
        <fullName evidence="4">mannan endo-1,6-alpha-mannosidase</fullName>
        <ecNumber evidence="4">3.2.1.101</ecNumber>
    </recommendedName>
</protein>
<keyword evidence="11" id="KW-1133">Transmembrane helix</keyword>
<comment type="subcellular location">
    <subcellularLocation>
        <location evidence="2">Endomembrane system</location>
    </subcellularLocation>
</comment>
<dbReference type="InterPro" id="IPR014480">
    <property type="entry name" value="Mannan-1_6-alpha_mannosidase"/>
</dbReference>
<organism evidence="13 14">
    <name type="scientific">Tolypocladium paradoxum</name>
    <dbReference type="NCBI Taxonomy" id="94208"/>
    <lineage>
        <taxon>Eukaryota</taxon>
        <taxon>Fungi</taxon>
        <taxon>Dikarya</taxon>
        <taxon>Ascomycota</taxon>
        <taxon>Pezizomycotina</taxon>
        <taxon>Sordariomycetes</taxon>
        <taxon>Hypocreomycetidae</taxon>
        <taxon>Hypocreales</taxon>
        <taxon>Ophiocordycipitaceae</taxon>
        <taxon>Tolypocladium</taxon>
    </lineage>
</organism>
<feature type="region of interest" description="Disordered" evidence="10">
    <location>
        <begin position="434"/>
        <end position="466"/>
    </location>
</feature>
<dbReference type="FunFam" id="1.50.10.20:FF:000006">
    <property type="entry name" value="Mannan endo-1,6-alpha-mannosidase"/>
    <property type="match status" value="1"/>
</dbReference>
<evidence type="ECO:0000256" key="4">
    <source>
        <dbReference type="ARBA" id="ARBA00012350"/>
    </source>
</evidence>